<dbReference type="SUPFAM" id="SSF54001">
    <property type="entry name" value="Cysteine proteinases"/>
    <property type="match status" value="1"/>
</dbReference>
<accession>A0A6P8IIW8</accession>
<dbReference type="Pfam" id="PF00797">
    <property type="entry name" value="Acetyltransf_2"/>
    <property type="match status" value="1"/>
</dbReference>
<evidence type="ECO:0000256" key="2">
    <source>
        <dbReference type="ARBA" id="ARBA00012701"/>
    </source>
</evidence>
<dbReference type="PANTHER" id="PTHR11786:SF0">
    <property type="entry name" value="ARYLAMINE N-ACETYLTRANSFERASE 4-RELATED"/>
    <property type="match status" value="1"/>
</dbReference>
<dbReference type="KEGG" id="aten:116301739"/>
<dbReference type="InterPro" id="IPR038765">
    <property type="entry name" value="Papain-like_cys_pep_sf"/>
</dbReference>
<dbReference type="OrthoDB" id="10260017at2759"/>
<proteinExistence type="inferred from homology"/>
<dbReference type="InterPro" id="IPR001447">
    <property type="entry name" value="Arylamine_N-AcTrfase"/>
</dbReference>
<dbReference type="InParanoid" id="A0A6P8IIW8"/>
<dbReference type="EC" id="2.3.1.5" evidence="2"/>
<evidence type="ECO:0000256" key="3">
    <source>
        <dbReference type="RuleBase" id="RU003452"/>
    </source>
</evidence>
<evidence type="ECO:0000313" key="4">
    <source>
        <dbReference type="Proteomes" id="UP000515163"/>
    </source>
</evidence>
<sequence length="293" mass="33982">MEAKLTAKEADEYLARIHYSGPKEPTVEVLKQLQRCHILSVPFENLSVYGKEIIFLSKDWLFEKIVRRHRGGFCFELNTMFSFLLDYFGFEYKMHAAEVFSRKTGLVGPPFDHQLLMANVGGDSWLTDVAFGDSCWMPLRFTDLQEHQKQESGTYRIRKDGDNYFYEENMKIIVDEDGREVRAKEPFTSPGDPNWAPRYKFDLIPRNISDFNEMLLYHQKNDDSPFTHHRICSVAKPWGRVAVLGNKLVTTTFLGENKVKKETREIEGGEEGVIKELEQNFGINRDACLYPEG</sequence>
<dbReference type="GO" id="GO:0004060">
    <property type="term" value="F:arylamine N-acetyltransferase activity"/>
    <property type="evidence" value="ECO:0007669"/>
    <property type="project" value="UniProtKB-EC"/>
</dbReference>
<dbReference type="GeneID" id="116301739"/>
<dbReference type="AlphaFoldDB" id="A0A6P8IIW8"/>
<evidence type="ECO:0000313" key="5">
    <source>
        <dbReference type="RefSeq" id="XP_031566709.1"/>
    </source>
</evidence>
<keyword evidence="3" id="KW-0012">Acyltransferase</keyword>
<dbReference type="Proteomes" id="UP000515163">
    <property type="component" value="Unplaced"/>
</dbReference>
<dbReference type="InterPro" id="IPR053710">
    <property type="entry name" value="Arylamine_NAT_domain_sf"/>
</dbReference>
<evidence type="ECO:0000256" key="1">
    <source>
        <dbReference type="ARBA" id="ARBA00006547"/>
    </source>
</evidence>
<gene>
    <name evidence="5" type="primary">LOC116301739</name>
</gene>
<dbReference type="FunCoup" id="A0A6P8IIW8">
    <property type="interactions" value="395"/>
</dbReference>
<dbReference type="PANTHER" id="PTHR11786">
    <property type="entry name" value="N-HYDROXYARYLAMINE O-ACETYLTRANSFERASE"/>
    <property type="match status" value="1"/>
</dbReference>
<dbReference type="RefSeq" id="XP_031566709.1">
    <property type="nucleotide sequence ID" value="XM_031710849.1"/>
</dbReference>
<protein>
    <recommendedName>
        <fullName evidence="2">arylamine N-acetyltransferase</fullName>
        <ecNumber evidence="2">2.3.1.5</ecNumber>
    </recommendedName>
</protein>
<comment type="similarity">
    <text evidence="1 3">Belongs to the arylamine N-acetyltransferase family.</text>
</comment>
<name>A0A6P8IIW8_ACTTE</name>
<organism evidence="4 5">
    <name type="scientific">Actinia tenebrosa</name>
    <name type="common">Australian red waratah sea anemone</name>
    <dbReference type="NCBI Taxonomy" id="6105"/>
    <lineage>
        <taxon>Eukaryota</taxon>
        <taxon>Metazoa</taxon>
        <taxon>Cnidaria</taxon>
        <taxon>Anthozoa</taxon>
        <taxon>Hexacorallia</taxon>
        <taxon>Actiniaria</taxon>
        <taxon>Actiniidae</taxon>
        <taxon>Actinia</taxon>
    </lineage>
</organism>
<keyword evidence="3" id="KW-0808">Transferase</keyword>
<reference evidence="5" key="1">
    <citation type="submission" date="2025-08" db="UniProtKB">
        <authorList>
            <consortium name="RefSeq"/>
        </authorList>
    </citation>
    <scope>IDENTIFICATION</scope>
    <source>
        <tissue evidence="5">Tentacle</tissue>
    </source>
</reference>
<dbReference type="Gene3D" id="3.30.2140.20">
    <property type="match status" value="1"/>
</dbReference>
<dbReference type="PRINTS" id="PR01543">
    <property type="entry name" value="ANATRNSFRASE"/>
</dbReference>
<keyword evidence="4" id="KW-1185">Reference proteome</keyword>